<proteinExistence type="predicted"/>
<evidence type="ECO:0008006" key="3">
    <source>
        <dbReference type="Google" id="ProtNLM"/>
    </source>
</evidence>
<dbReference type="EMBL" id="LOTN01000016">
    <property type="protein sequence ID" value="KUZ93699.1"/>
    <property type="molecule type" value="Genomic_DNA"/>
</dbReference>
<evidence type="ECO:0000313" key="1">
    <source>
        <dbReference type="EMBL" id="KUZ93699.1"/>
    </source>
</evidence>
<dbReference type="Proteomes" id="UP000065521">
    <property type="component" value="Unassembled WGS sequence"/>
</dbReference>
<protein>
    <recommendedName>
        <fullName evidence="3">TonB-dependent receptor</fullName>
    </recommendedName>
</protein>
<dbReference type="SUPFAM" id="SSF56935">
    <property type="entry name" value="Porins"/>
    <property type="match status" value="1"/>
</dbReference>
<evidence type="ECO:0000313" key="2">
    <source>
        <dbReference type="Proteomes" id="UP000065521"/>
    </source>
</evidence>
<dbReference type="RefSeq" id="WP_059632105.1">
    <property type="nucleotide sequence ID" value="NZ_LOTK01000051.1"/>
</dbReference>
<sequence length="121" mass="12520">MISVLSTSAACAQRVAAATDTQAAPVLPAITVDATRTAGSLTSKSTEDLKSALEQTVGSVGFVDADSLKHTCAFTLRDVLKDVPGVFVENRTVANARTASSTAVFYPGEGLSVFAGMRYAF</sequence>
<gene>
    <name evidence="1" type="ORF">WI38_08910</name>
</gene>
<accession>A0A124LE52</accession>
<reference evidence="1 2" key="1">
    <citation type="submission" date="2015-11" db="EMBL/GenBank/DDBJ databases">
        <title>Expanding the genomic diversity of Burkholderia species for the development of highly accurate diagnostics.</title>
        <authorList>
            <person name="Sahl J."/>
            <person name="Keim P."/>
            <person name="Wagner D."/>
        </authorList>
    </citation>
    <scope>NUCLEOTIDE SEQUENCE [LARGE SCALE GENOMIC DNA]</scope>
    <source>
        <strain evidence="1 2">RF32-BP4</strain>
    </source>
</reference>
<dbReference type="AlphaFoldDB" id="A0A124LE52"/>
<organism evidence="1 2">
    <name type="scientific">Burkholderia ubonensis</name>
    <dbReference type="NCBI Taxonomy" id="101571"/>
    <lineage>
        <taxon>Bacteria</taxon>
        <taxon>Pseudomonadati</taxon>
        <taxon>Pseudomonadota</taxon>
        <taxon>Betaproteobacteria</taxon>
        <taxon>Burkholderiales</taxon>
        <taxon>Burkholderiaceae</taxon>
        <taxon>Burkholderia</taxon>
        <taxon>Burkholderia cepacia complex</taxon>
    </lineage>
</organism>
<name>A0A124LE52_9BURK</name>
<comment type="caution">
    <text evidence="1">The sequence shown here is derived from an EMBL/GenBank/DDBJ whole genome shotgun (WGS) entry which is preliminary data.</text>
</comment>